<evidence type="ECO:0000256" key="9">
    <source>
        <dbReference type="ARBA" id="ARBA00023163"/>
    </source>
</evidence>
<name>A0A9D9H4B9_9FIRM</name>
<keyword evidence="3" id="KW-0808">Transferase</keyword>
<keyword evidence="9" id="KW-0804">Transcription</keyword>
<proteinExistence type="predicted"/>
<dbReference type="Gene3D" id="3.40.1360.10">
    <property type="match status" value="1"/>
</dbReference>
<keyword evidence="7" id="KW-0863">Zinc-finger</keyword>
<reference evidence="11" key="1">
    <citation type="submission" date="2020-10" db="EMBL/GenBank/DDBJ databases">
        <authorList>
            <person name="Gilroy R."/>
        </authorList>
    </citation>
    <scope>NUCLEOTIDE SEQUENCE</scope>
    <source>
        <strain evidence="11">F6-4510</strain>
    </source>
</reference>
<dbReference type="SUPFAM" id="SSF57783">
    <property type="entry name" value="Zinc beta-ribbon"/>
    <property type="match status" value="1"/>
</dbReference>
<evidence type="ECO:0000256" key="7">
    <source>
        <dbReference type="ARBA" id="ARBA00022771"/>
    </source>
</evidence>
<organism evidence="11 12">
    <name type="scientific">Candidatus Fimicola merdigallinarum</name>
    <dbReference type="NCBI Taxonomy" id="2840819"/>
    <lineage>
        <taxon>Bacteria</taxon>
        <taxon>Bacillati</taxon>
        <taxon>Bacillota</taxon>
        <taxon>Clostridia</taxon>
        <taxon>Lachnospirales</taxon>
        <taxon>Lachnospiraceae</taxon>
        <taxon>Lachnospiraceae incertae sedis</taxon>
        <taxon>Candidatus Fimicola</taxon>
    </lineage>
</organism>
<evidence type="ECO:0000313" key="12">
    <source>
        <dbReference type="Proteomes" id="UP000823611"/>
    </source>
</evidence>
<dbReference type="GO" id="GO:0006269">
    <property type="term" value="P:DNA replication, synthesis of primer"/>
    <property type="evidence" value="ECO:0007669"/>
    <property type="project" value="UniProtKB-KW"/>
</dbReference>
<dbReference type="Proteomes" id="UP000823611">
    <property type="component" value="Unassembled WGS sequence"/>
</dbReference>
<keyword evidence="4" id="KW-0548">Nucleotidyltransferase</keyword>
<evidence type="ECO:0000313" key="11">
    <source>
        <dbReference type="EMBL" id="MBO8434348.1"/>
    </source>
</evidence>
<evidence type="ECO:0000256" key="4">
    <source>
        <dbReference type="ARBA" id="ARBA00022695"/>
    </source>
</evidence>
<dbReference type="GO" id="GO:0000428">
    <property type="term" value="C:DNA-directed RNA polymerase complex"/>
    <property type="evidence" value="ECO:0007669"/>
    <property type="project" value="UniProtKB-KW"/>
</dbReference>
<dbReference type="SMART" id="SM00493">
    <property type="entry name" value="TOPRIM"/>
    <property type="match status" value="1"/>
</dbReference>
<dbReference type="PANTHER" id="PTHR30313:SF2">
    <property type="entry name" value="DNA PRIMASE"/>
    <property type="match status" value="1"/>
</dbReference>
<dbReference type="InterPro" id="IPR002694">
    <property type="entry name" value="Znf_CHC2"/>
</dbReference>
<evidence type="ECO:0000256" key="1">
    <source>
        <dbReference type="ARBA" id="ARBA00022478"/>
    </source>
</evidence>
<gene>
    <name evidence="11" type="ORF">IAC55_03380</name>
</gene>
<dbReference type="InterPro" id="IPR034151">
    <property type="entry name" value="TOPRIM_DnaG_bac"/>
</dbReference>
<dbReference type="GO" id="GO:1990077">
    <property type="term" value="C:primosome complex"/>
    <property type="evidence" value="ECO:0007669"/>
    <property type="project" value="UniProtKB-KW"/>
</dbReference>
<dbReference type="GO" id="GO:0005737">
    <property type="term" value="C:cytoplasm"/>
    <property type="evidence" value="ECO:0007669"/>
    <property type="project" value="TreeGrafter"/>
</dbReference>
<dbReference type="Pfam" id="PF01807">
    <property type="entry name" value="Zn_ribbon_DnaG"/>
    <property type="match status" value="1"/>
</dbReference>
<dbReference type="InterPro" id="IPR006171">
    <property type="entry name" value="TOPRIM_dom"/>
</dbReference>
<dbReference type="GO" id="GO:0003899">
    <property type="term" value="F:DNA-directed RNA polymerase activity"/>
    <property type="evidence" value="ECO:0007669"/>
    <property type="project" value="InterPro"/>
</dbReference>
<dbReference type="EMBL" id="JADIMX010000065">
    <property type="protein sequence ID" value="MBO8434348.1"/>
    <property type="molecule type" value="Genomic_DNA"/>
</dbReference>
<evidence type="ECO:0000259" key="10">
    <source>
        <dbReference type="SMART" id="SM00493"/>
    </source>
</evidence>
<sequence length="327" mass="38077">MDAVSVIKNNMDAEKILRYYKIDFKYFGEYIRCCCPIHKGDNPTAFVINKDFLWCCHTNDCGAGDVFTLVEILEDIEFPQAVKKVAKILDIDIDSLVIAERKNDYLKDVERFMKYIKSKKKRKTDVKEYEIKAELHSVKKFRNFKEETLRHFDLTLAHKIELEKKDGGTFTFYERLVIPIIVNGIRIGISLRKTKAKDNPKWFHAPPSMETGEILYNIDSCKEYSEIIVCEGMFDVWRWYEAGFKNAVCTFGAHLTEEQCRTILKSGKDVVWSYDGDNAGLTATKNAIDKMRYKANQWVIKMPDGVDPGSCEIHELQELYKNRERIL</sequence>
<keyword evidence="1" id="KW-0240">DNA-directed RNA polymerase</keyword>
<dbReference type="InterPro" id="IPR036977">
    <property type="entry name" value="DNA_primase_Znf_CHC2"/>
</dbReference>
<dbReference type="PANTHER" id="PTHR30313">
    <property type="entry name" value="DNA PRIMASE"/>
    <property type="match status" value="1"/>
</dbReference>
<keyword evidence="5" id="KW-0235">DNA replication</keyword>
<evidence type="ECO:0000256" key="8">
    <source>
        <dbReference type="ARBA" id="ARBA00022833"/>
    </source>
</evidence>
<dbReference type="Gene3D" id="3.90.580.10">
    <property type="entry name" value="Zinc finger, CHC2-type domain"/>
    <property type="match status" value="1"/>
</dbReference>
<comment type="caution">
    <text evidence="11">The sequence shown here is derived from an EMBL/GenBank/DDBJ whole genome shotgun (WGS) entry which is preliminary data.</text>
</comment>
<dbReference type="Pfam" id="PF13155">
    <property type="entry name" value="Toprim_2"/>
    <property type="match status" value="1"/>
</dbReference>
<evidence type="ECO:0000256" key="3">
    <source>
        <dbReference type="ARBA" id="ARBA00022679"/>
    </source>
</evidence>
<protein>
    <submittedName>
        <fullName evidence="11">Toprim domain-containing protein</fullName>
    </submittedName>
</protein>
<dbReference type="SUPFAM" id="SSF56731">
    <property type="entry name" value="DNA primase core"/>
    <property type="match status" value="1"/>
</dbReference>
<dbReference type="AlphaFoldDB" id="A0A9D9H4B9"/>
<accession>A0A9D9H4B9</accession>
<feature type="domain" description="Toprim" evidence="10">
    <location>
        <begin position="225"/>
        <end position="296"/>
    </location>
</feature>
<dbReference type="InterPro" id="IPR050219">
    <property type="entry name" value="DnaG_primase"/>
</dbReference>
<evidence type="ECO:0000256" key="5">
    <source>
        <dbReference type="ARBA" id="ARBA00022705"/>
    </source>
</evidence>
<dbReference type="GO" id="GO:0003677">
    <property type="term" value="F:DNA binding"/>
    <property type="evidence" value="ECO:0007669"/>
    <property type="project" value="InterPro"/>
</dbReference>
<dbReference type="CDD" id="cd03364">
    <property type="entry name" value="TOPRIM_DnaG_primases"/>
    <property type="match status" value="1"/>
</dbReference>
<keyword evidence="8" id="KW-0862">Zinc</keyword>
<reference evidence="11" key="2">
    <citation type="journal article" date="2021" name="PeerJ">
        <title>Extensive microbial diversity within the chicken gut microbiome revealed by metagenomics and culture.</title>
        <authorList>
            <person name="Gilroy R."/>
            <person name="Ravi A."/>
            <person name="Getino M."/>
            <person name="Pursley I."/>
            <person name="Horton D.L."/>
            <person name="Alikhan N.F."/>
            <person name="Baker D."/>
            <person name="Gharbi K."/>
            <person name="Hall N."/>
            <person name="Watson M."/>
            <person name="Adriaenssens E.M."/>
            <person name="Foster-Nyarko E."/>
            <person name="Jarju S."/>
            <person name="Secka A."/>
            <person name="Antonio M."/>
            <person name="Oren A."/>
            <person name="Chaudhuri R.R."/>
            <person name="La Ragione R."/>
            <person name="Hildebrand F."/>
            <person name="Pallen M.J."/>
        </authorList>
    </citation>
    <scope>NUCLEOTIDE SEQUENCE</scope>
    <source>
        <strain evidence="11">F6-4510</strain>
    </source>
</reference>
<dbReference type="GO" id="GO:0008270">
    <property type="term" value="F:zinc ion binding"/>
    <property type="evidence" value="ECO:0007669"/>
    <property type="project" value="UniProtKB-KW"/>
</dbReference>
<keyword evidence="6" id="KW-0479">Metal-binding</keyword>
<keyword evidence="2" id="KW-0639">Primosome</keyword>
<evidence type="ECO:0000256" key="6">
    <source>
        <dbReference type="ARBA" id="ARBA00022723"/>
    </source>
</evidence>
<evidence type="ECO:0000256" key="2">
    <source>
        <dbReference type="ARBA" id="ARBA00022515"/>
    </source>
</evidence>